<name>X6NGR9_RETFI</name>
<evidence type="ECO:0000313" key="2">
    <source>
        <dbReference type="EMBL" id="ETO24894.1"/>
    </source>
</evidence>
<dbReference type="AlphaFoldDB" id="X6NGR9"/>
<organism evidence="2 3">
    <name type="scientific">Reticulomyxa filosa</name>
    <dbReference type="NCBI Taxonomy" id="46433"/>
    <lineage>
        <taxon>Eukaryota</taxon>
        <taxon>Sar</taxon>
        <taxon>Rhizaria</taxon>
        <taxon>Retaria</taxon>
        <taxon>Foraminifera</taxon>
        <taxon>Monothalamids</taxon>
        <taxon>Reticulomyxidae</taxon>
        <taxon>Reticulomyxa</taxon>
    </lineage>
</organism>
<keyword evidence="3" id="KW-1185">Reference proteome</keyword>
<accession>X6NGR9</accession>
<dbReference type="Proteomes" id="UP000023152">
    <property type="component" value="Unassembled WGS sequence"/>
</dbReference>
<gene>
    <name evidence="2" type="ORF">RFI_12264</name>
</gene>
<sequence>VVEFPPPDMHLRQKIWEKHFPSTLPLADDVDILELAMKFELTGGFIRNAMLSAMQMALLRDKKQLKITHADLTSSCEQQIMGQLQLTGFDERVLPRIKLRDLSLEQATMSQCQEIIGLLKAKKVLTGQWGFKDLGTRVLLMGEIKKFFFFFSLFMHMEIFLFVAEAIAYECGKPMKVFSCAEMLISGNRSLSVGGDRSRHKVSWERIFSDVNTGALFIVRNFELLFSKSMFDFGTLGYVIHQLKRTTSTFIFIFDGELEHKDIVSLNKTQKDLLDLFNFVLRIKQPLLGMRIKLWKSLIPTNAPVSSDIDFEALGRLFSDFVQTDIMATIHIAASLACLRQKQECVLKMEDLIKAGERIKEKKLSKDFKGIVYT</sequence>
<keyword evidence="1" id="KW-1133">Transmembrane helix</keyword>
<reference evidence="2 3" key="1">
    <citation type="journal article" date="2013" name="Curr. Biol.">
        <title>The Genome of the Foraminiferan Reticulomyxa filosa.</title>
        <authorList>
            <person name="Glockner G."/>
            <person name="Hulsmann N."/>
            <person name="Schleicher M."/>
            <person name="Noegel A.A."/>
            <person name="Eichinger L."/>
            <person name="Gallinger C."/>
            <person name="Pawlowski J."/>
            <person name="Sierra R."/>
            <person name="Euteneuer U."/>
            <person name="Pillet L."/>
            <person name="Moustafa A."/>
            <person name="Platzer M."/>
            <person name="Groth M."/>
            <person name="Szafranski K."/>
            <person name="Schliwa M."/>
        </authorList>
    </citation>
    <scope>NUCLEOTIDE SEQUENCE [LARGE SCALE GENOMIC DNA]</scope>
</reference>
<dbReference type="InterPro" id="IPR027417">
    <property type="entry name" value="P-loop_NTPase"/>
</dbReference>
<keyword evidence="1" id="KW-0472">Membrane</keyword>
<proteinExistence type="predicted"/>
<dbReference type="SUPFAM" id="SSF52540">
    <property type="entry name" value="P-loop containing nucleoside triphosphate hydrolases"/>
    <property type="match status" value="1"/>
</dbReference>
<evidence type="ECO:0000256" key="1">
    <source>
        <dbReference type="SAM" id="Phobius"/>
    </source>
</evidence>
<comment type="caution">
    <text evidence="2">The sequence shown here is derived from an EMBL/GenBank/DDBJ whole genome shotgun (WGS) entry which is preliminary data.</text>
</comment>
<feature type="transmembrane region" description="Helical" evidence="1">
    <location>
        <begin position="147"/>
        <end position="169"/>
    </location>
</feature>
<dbReference type="OrthoDB" id="10042665at2759"/>
<evidence type="ECO:0000313" key="3">
    <source>
        <dbReference type="Proteomes" id="UP000023152"/>
    </source>
</evidence>
<dbReference type="EMBL" id="ASPP01008889">
    <property type="protein sequence ID" value="ETO24894.1"/>
    <property type="molecule type" value="Genomic_DNA"/>
</dbReference>
<feature type="non-terminal residue" evidence="2">
    <location>
        <position position="1"/>
    </location>
</feature>
<keyword evidence="1" id="KW-0812">Transmembrane</keyword>
<protein>
    <submittedName>
        <fullName evidence="2">Uncharacterized protein</fullName>
    </submittedName>
</protein>